<gene>
    <name evidence="1" type="ORF">U5G49_006100</name>
</gene>
<geneLocation type="plasmid" evidence="1 2">
    <name>pRinCIP108029d</name>
</geneLocation>
<sequence length="83" mass="9690">MWLLAFASQLAVKRRVTWKHGAAKIGDTFQEITHIRILFLAGRRVGRLSLIRRVAEAIFSQAQIKGKELRKKELYIILQRNIF</sequence>
<reference evidence="1 2" key="1">
    <citation type="submission" date="2023-12" db="EMBL/GenBank/DDBJ databases">
        <authorList>
            <person name="Menendez E."/>
            <person name="Kaur S."/>
            <person name="Flores-Felix J.D."/>
            <person name="diCenzo G.C."/>
            <person name="Peix A."/>
            <person name="Velazquez E."/>
        </authorList>
    </citation>
    <scope>NUCLEOTIDE SEQUENCE [LARGE SCALE GENOMIC DNA]</scope>
    <source>
        <strain evidence="1 2">CIP 108029</strain>
        <plasmid evidence="1 2">pRinCIP108029d</plasmid>
    </source>
</reference>
<name>A0ABZ1DT27_9HYPH</name>
<proteinExistence type="predicted"/>
<accession>A0ABZ1DT27</accession>
<evidence type="ECO:0000313" key="2">
    <source>
        <dbReference type="Proteomes" id="UP001322785"/>
    </source>
</evidence>
<dbReference type="EMBL" id="CP140637">
    <property type="protein sequence ID" value="WRW39063.1"/>
    <property type="molecule type" value="Genomic_DNA"/>
</dbReference>
<keyword evidence="2" id="KW-1185">Reference proteome</keyword>
<protein>
    <submittedName>
        <fullName evidence="1">Uncharacterized protein</fullName>
    </submittedName>
</protein>
<dbReference type="Proteomes" id="UP001322785">
    <property type="component" value="Plasmid pRinCIP108029d"/>
</dbReference>
<evidence type="ECO:0000313" key="1">
    <source>
        <dbReference type="EMBL" id="WRW39063.1"/>
    </source>
</evidence>
<keyword evidence="1" id="KW-0614">Plasmid</keyword>
<dbReference type="RefSeq" id="WP_193445428.1">
    <property type="nucleotide sequence ID" value="NZ_CP140637.1"/>
</dbReference>
<organism evidence="1 2">
    <name type="scientific">Rhizobium indigoferae</name>
    <dbReference type="NCBI Taxonomy" id="158891"/>
    <lineage>
        <taxon>Bacteria</taxon>
        <taxon>Pseudomonadati</taxon>
        <taxon>Pseudomonadota</taxon>
        <taxon>Alphaproteobacteria</taxon>
        <taxon>Hyphomicrobiales</taxon>
        <taxon>Rhizobiaceae</taxon>
        <taxon>Rhizobium/Agrobacterium group</taxon>
        <taxon>Rhizobium</taxon>
    </lineage>
</organism>